<keyword evidence="1" id="KW-0808">Transferase</keyword>
<reference evidence="2" key="1">
    <citation type="journal article" date="2019" name="Int. J. Syst. Evol. Microbiol.">
        <title>The Global Catalogue of Microorganisms (GCM) 10K type strain sequencing project: providing services to taxonomists for standard genome sequencing and annotation.</title>
        <authorList>
            <consortium name="The Broad Institute Genomics Platform"/>
            <consortium name="The Broad Institute Genome Sequencing Center for Infectious Disease"/>
            <person name="Wu L."/>
            <person name="Ma J."/>
        </authorList>
    </citation>
    <scope>NUCLEOTIDE SEQUENCE [LARGE SCALE GENOMIC DNA]</scope>
    <source>
        <strain evidence="2">JCM 13250</strain>
    </source>
</reference>
<accession>A0ABP4YR23</accession>
<protein>
    <submittedName>
        <fullName evidence="1">Uridine kinase</fullName>
    </submittedName>
</protein>
<name>A0ABP4YR23_9ACTN</name>
<dbReference type="RefSeq" id="WP_344138447.1">
    <property type="nucleotide sequence ID" value="NZ_BAAALT010000247.1"/>
</dbReference>
<dbReference type="Proteomes" id="UP001500218">
    <property type="component" value="Unassembled WGS sequence"/>
</dbReference>
<comment type="caution">
    <text evidence="1">The sequence shown here is derived from an EMBL/GenBank/DDBJ whole genome shotgun (WGS) entry which is preliminary data.</text>
</comment>
<proteinExistence type="predicted"/>
<sequence>MRFRPISPDGLARELGERVAATEPGRWLRVAVDGAPAARPEDLADAVAARVRLRGRDVVRVRAADYLRPASLRFEHGRTDPDAYYSDWLDLAALSREVLAPLEPGGSGRVRPVHWDATVDRASRAAPVPVGPGGVALVSGGLLLGAGLAFDLVVHLSVSPAALARRTPEDLLWTLPAFERYAAEVAPELIADVVVRVDDPRHPALALLGEPSSR</sequence>
<dbReference type="GO" id="GO:0016301">
    <property type="term" value="F:kinase activity"/>
    <property type="evidence" value="ECO:0007669"/>
    <property type="project" value="UniProtKB-KW"/>
</dbReference>
<gene>
    <name evidence="1" type="ORF">GCM10009682_54080</name>
</gene>
<keyword evidence="2" id="KW-1185">Reference proteome</keyword>
<evidence type="ECO:0000313" key="1">
    <source>
        <dbReference type="EMBL" id="GAA1828150.1"/>
    </source>
</evidence>
<dbReference type="InterPro" id="IPR027417">
    <property type="entry name" value="P-loop_NTPase"/>
</dbReference>
<dbReference type="EMBL" id="BAAALT010000247">
    <property type="protein sequence ID" value="GAA1828150.1"/>
    <property type="molecule type" value="Genomic_DNA"/>
</dbReference>
<dbReference type="Gene3D" id="3.40.50.300">
    <property type="entry name" value="P-loop containing nucleotide triphosphate hydrolases"/>
    <property type="match status" value="1"/>
</dbReference>
<evidence type="ECO:0000313" key="2">
    <source>
        <dbReference type="Proteomes" id="UP001500218"/>
    </source>
</evidence>
<keyword evidence="1" id="KW-0418">Kinase</keyword>
<organism evidence="1 2">
    <name type="scientific">Luedemannella flava</name>
    <dbReference type="NCBI Taxonomy" id="349316"/>
    <lineage>
        <taxon>Bacteria</taxon>
        <taxon>Bacillati</taxon>
        <taxon>Actinomycetota</taxon>
        <taxon>Actinomycetes</taxon>
        <taxon>Micromonosporales</taxon>
        <taxon>Micromonosporaceae</taxon>
        <taxon>Luedemannella</taxon>
    </lineage>
</organism>